<comment type="similarity">
    <text evidence="1">Belongs to the membrane fusion protein (MFP) (TC 8.A.1) family.</text>
</comment>
<accession>A0A2H9VMI9</accession>
<protein>
    <submittedName>
        <fullName evidence="3">Cobalt-zinc-cadmium efflux system membrane fusion protein</fullName>
    </submittedName>
</protein>
<organism evidence="3 4">
    <name type="scientific">Mucilaginibacter auburnensis</name>
    <dbReference type="NCBI Taxonomy" id="1457233"/>
    <lineage>
        <taxon>Bacteria</taxon>
        <taxon>Pseudomonadati</taxon>
        <taxon>Bacteroidota</taxon>
        <taxon>Sphingobacteriia</taxon>
        <taxon>Sphingobacteriales</taxon>
        <taxon>Sphingobacteriaceae</taxon>
        <taxon>Mucilaginibacter</taxon>
    </lineage>
</organism>
<dbReference type="GO" id="GO:0022857">
    <property type="term" value="F:transmembrane transporter activity"/>
    <property type="evidence" value="ECO:0007669"/>
    <property type="project" value="InterPro"/>
</dbReference>
<reference evidence="3 4" key="1">
    <citation type="submission" date="2017-11" db="EMBL/GenBank/DDBJ databases">
        <title>Genomic Encyclopedia of Archaeal and Bacterial Type Strains, Phase II (KMG-II): From Individual Species to Whole Genera.</title>
        <authorList>
            <person name="Goeker M."/>
        </authorList>
    </citation>
    <scope>NUCLEOTIDE SEQUENCE [LARGE SCALE GENOMIC DNA]</scope>
    <source>
        <strain evidence="3 4">DSM 28175</strain>
    </source>
</reference>
<dbReference type="InterPro" id="IPR051909">
    <property type="entry name" value="MFP_Cation_Efflux"/>
</dbReference>
<evidence type="ECO:0000256" key="1">
    <source>
        <dbReference type="ARBA" id="ARBA00009477"/>
    </source>
</evidence>
<dbReference type="GO" id="GO:0015679">
    <property type="term" value="P:plasma membrane copper ion transport"/>
    <property type="evidence" value="ECO:0007669"/>
    <property type="project" value="TreeGrafter"/>
</dbReference>
<dbReference type="OrthoDB" id="9814657at2"/>
<dbReference type="NCBIfam" id="TIGR01730">
    <property type="entry name" value="RND_mfp"/>
    <property type="match status" value="1"/>
</dbReference>
<dbReference type="Gene3D" id="2.40.420.20">
    <property type="match status" value="1"/>
</dbReference>
<dbReference type="Proteomes" id="UP000242687">
    <property type="component" value="Unassembled WGS sequence"/>
</dbReference>
<dbReference type="PANTHER" id="PTHR30097">
    <property type="entry name" value="CATION EFFLUX SYSTEM PROTEIN CUSB"/>
    <property type="match status" value="1"/>
</dbReference>
<dbReference type="GO" id="GO:0030313">
    <property type="term" value="C:cell envelope"/>
    <property type="evidence" value="ECO:0007669"/>
    <property type="project" value="TreeGrafter"/>
</dbReference>
<name>A0A2H9VMI9_9SPHI</name>
<evidence type="ECO:0000313" key="4">
    <source>
        <dbReference type="Proteomes" id="UP000242687"/>
    </source>
</evidence>
<evidence type="ECO:0000313" key="3">
    <source>
        <dbReference type="EMBL" id="PJJ79548.1"/>
    </source>
</evidence>
<dbReference type="PROSITE" id="PS51257">
    <property type="entry name" value="PROKAR_LIPOPROTEIN"/>
    <property type="match status" value="1"/>
</dbReference>
<dbReference type="AlphaFoldDB" id="A0A2H9VMI9"/>
<dbReference type="PANTHER" id="PTHR30097:SF4">
    <property type="entry name" value="SLR6042 PROTEIN"/>
    <property type="match status" value="1"/>
</dbReference>
<keyword evidence="2" id="KW-0813">Transport</keyword>
<dbReference type="GO" id="GO:0060003">
    <property type="term" value="P:copper ion export"/>
    <property type="evidence" value="ECO:0007669"/>
    <property type="project" value="TreeGrafter"/>
</dbReference>
<dbReference type="Gene3D" id="2.40.30.170">
    <property type="match status" value="1"/>
</dbReference>
<proteinExistence type="inferred from homology"/>
<gene>
    <name evidence="3" type="ORF">CLV57_2682</name>
</gene>
<dbReference type="InterPro" id="IPR006143">
    <property type="entry name" value="RND_pump_MFP"/>
</dbReference>
<comment type="caution">
    <text evidence="3">The sequence shown here is derived from an EMBL/GenBank/DDBJ whole genome shotgun (WGS) entry which is preliminary data.</text>
</comment>
<dbReference type="RefSeq" id="WP_100341880.1">
    <property type="nucleotide sequence ID" value="NZ_PGFJ01000002.1"/>
</dbReference>
<evidence type="ECO:0000256" key="2">
    <source>
        <dbReference type="ARBA" id="ARBA00022448"/>
    </source>
</evidence>
<keyword evidence="4" id="KW-1185">Reference proteome</keyword>
<dbReference type="EMBL" id="PGFJ01000002">
    <property type="protein sequence ID" value="PJJ79548.1"/>
    <property type="molecule type" value="Genomic_DNA"/>
</dbReference>
<dbReference type="GO" id="GO:0016020">
    <property type="term" value="C:membrane"/>
    <property type="evidence" value="ECO:0007669"/>
    <property type="project" value="InterPro"/>
</dbReference>
<sequence>MKLIINLLSFTLFISACGDKKPAVEEKPAAAESSIVTLTDVQQKNAGIVTGKIEQKEISSVLKLNGQIDVPPQNMVSISVPLGGYLKATKLLPGMHVNKGEAIATVEDQQYIQLQQDYLTAKARISYLENEYKRQKDLNQSRAASDKVFQQAEADYHTQKVLITSLAEKLQLVGINVSRINESNISRSVNIYSPISGFVSKVNVNIGKYVSPTEVMFELVNPTDIHLGLKVYEKDINKLYIGQKVIAYTNNEPDKKHEGEILLIGRDLSPDRNTEVHCHFEDYDKTLVPGTYMNADVQVKNVQAAAVPNDALVEFEGKQYLYKVIGKNSYEMTEVNIGEGENGYTELIYPSPAIKNATIVVKGAYSLLMKMKNKDEE</sequence>
<dbReference type="SUPFAM" id="SSF111369">
    <property type="entry name" value="HlyD-like secretion proteins"/>
    <property type="match status" value="1"/>
</dbReference>
<dbReference type="Gene3D" id="1.10.287.470">
    <property type="entry name" value="Helix hairpin bin"/>
    <property type="match status" value="1"/>
</dbReference>
<dbReference type="Gene3D" id="2.40.50.100">
    <property type="match status" value="1"/>
</dbReference>